<dbReference type="InterPro" id="IPR058627">
    <property type="entry name" value="MdtA-like_C"/>
</dbReference>
<dbReference type="GO" id="GO:0030313">
    <property type="term" value="C:cell envelope"/>
    <property type="evidence" value="ECO:0007669"/>
    <property type="project" value="UniProtKB-SubCell"/>
</dbReference>
<comment type="subcellular location">
    <subcellularLocation>
        <location evidence="1">Cell inner membrane</location>
        <topology evidence="1">Lipid-anchor</topology>
    </subcellularLocation>
</comment>
<feature type="domain" description="Multidrug resistance protein MdtA-like C-terminal permuted SH3" evidence="8">
    <location>
        <begin position="308"/>
        <end position="379"/>
    </location>
</feature>
<dbReference type="SUPFAM" id="SSF111369">
    <property type="entry name" value="HlyD-like secretion proteins"/>
    <property type="match status" value="1"/>
</dbReference>
<dbReference type="Gene3D" id="2.40.30.170">
    <property type="match status" value="1"/>
</dbReference>
<dbReference type="Pfam" id="PF25876">
    <property type="entry name" value="HH_MFP_RND"/>
    <property type="match status" value="1"/>
</dbReference>
<evidence type="ECO:0000256" key="1">
    <source>
        <dbReference type="ARBA" id="ARBA00004519"/>
    </source>
</evidence>
<reference evidence="9 10" key="1">
    <citation type="submission" date="2019-02" db="EMBL/GenBank/DDBJ databases">
        <title>Genomic Encyclopedia of Type Strains, Phase IV (KMG-IV): sequencing the most valuable type-strain genomes for metagenomic binning, comparative biology and taxonomic classification.</title>
        <authorList>
            <person name="Goeker M."/>
        </authorList>
    </citation>
    <scope>NUCLEOTIDE SEQUENCE [LARGE SCALE GENOMIC DNA]</scope>
    <source>
        <strain evidence="9 10">DSM 105135</strain>
    </source>
</reference>
<dbReference type="OrthoDB" id="9800613at2"/>
<keyword evidence="3" id="KW-0175">Coiled coil</keyword>
<comment type="caution">
    <text evidence="9">The sequence shown here is derived from an EMBL/GenBank/DDBJ whole genome shotgun (WGS) entry which is preliminary data.</text>
</comment>
<evidence type="ECO:0000259" key="7">
    <source>
        <dbReference type="Pfam" id="PF25944"/>
    </source>
</evidence>
<dbReference type="EMBL" id="SHKX01000011">
    <property type="protein sequence ID" value="RZU46750.1"/>
    <property type="molecule type" value="Genomic_DNA"/>
</dbReference>
<evidence type="ECO:0000259" key="5">
    <source>
        <dbReference type="Pfam" id="PF25876"/>
    </source>
</evidence>
<dbReference type="Pfam" id="PF25967">
    <property type="entry name" value="RND-MFP_C"/>
    <property type="match status" value="1"/>
</dbReference>
<evidence type="ECO:0000256" key="4">
    <source>
        <dbReference type="SAM" id="SignalP"/>
    </source>
</evidence>
<accession>A0A4Q7Z8E7</accession>
<name>A0A4Q7Z8E7_9GAMM</name>
<dbReference type="AlphaFoldDB" id="A0A4Q7Z8E7"/>
<feature type="chain" id="PRO_5020288653" evidence="4">
    <location>
        <begin position="17"/>
        <end position="408"/>
    </location>
</feature>
<evidence type="ECO:0000256" key="3">
    <source>
        <dbReference type="SAM" id="Coils"/>
    </source>
</evidence>
<dbReference type="GO" id="GO:0022857">
    <property type="term" value="F:transmembrane transporter activity"/>
    <property type="evidence" value="ECO:0007669"/>
    <property type="project" value="InterPro"/>
</dbReference>
<dbReference type="GO" id="GO:0046677">
    <property type="term" value="P:response to antibiotic"/>
    <property type="evidence" value="ECO:0007669"/>
    <property type="project" value="TreeGrafter"/>
</dbReference>
<dbReference type="Pfam" id="PF25917">
    <property type="entry name" value="BSH_RND"/>
    <property type="match status" value="1"/>
</dbReference>
<dbReference type="PANTHER" id="PTHR30158">
    <property type="entry name" value="ACRA/E-RELATED COMPONENT OF DRUG EFFLUX TRANSPORTER"/>
    <property type="match status" value="1"/>
</dbReference>
<feature type="domain" description="Multidrug resistance protein MdtA-like beta-barrel" evidence="7">
    <location>
        <begin position="215"/>
        <end position="302"/>
    </location>
</feature>
<dbReference type="InterPro" id="IPR058625">
    <property type="entry name" value="MdtA-like_BSH"/>
</dbReference>
<evidence type="ECO:0000259" key="8">
    <source>
        <dbReference type="Pfam" id="PF25967"/>
    </source>
</evidence>
<dbReference type="Pfam" id="PF25944">
    <property type="entry name" value="Beta-barrel_RND"/>
    <property type="match status" value="1"/>
</dbReference>
<dbReference type="GO" id="GO:0005886">
    <property type="term" value="C:plasma membrane"/>
    <property type="evidence" value="ECO:0007669"/>
    <property type="project" value="TreeGrafter"/>
</dbReference>
<comment type="similarity">
    <text evidence="2">Belongs to the membrane fusion protein (MFP) (TC 8.A.1) family.</text>
</comment>
<proteinExistence type="inferred from homology"/>
<sequence length="408" mass="42357">MRPPVPAALLAPMALAVTAVLSLTACQKPGNGQGAGGGMPPAQVGVIKAAPADVAVDYEYVGQVAGSREVEVRARVNGIVEQRLFAEGQPVKAGQPLYRLDAATYKAQQAAAEAALAQAQARVKQAERDVARLKPLVESQSASQRDLDNALSAQDIARADVKAAEARIAETRINVGYTDIRAPISGIAGRALKVEGALASAGGDSLLTTIAQVDPVYVNFGIGEAEYLRLKREQAEGKLRIPAGGYQVQLLTSDGAPLKSAGRIDFQDYRADGVTGSFAMRANVANGNRELSPGQFVRVRLSGALRPQAMTVPQRAVMDSAQGKFVYVVSPGEKGGTVALPRPVQVGEWVHLSTGPDQNGWVIRDGLKPGDEVIVDGTARIFFPGAPVVAAPLGAASAPAAGQPAAAH</sequence>
<keyword evidence="10" id="KW-1185">Reference proteome</keyword>
<feature type="coiled-coil region" evidence="3">
    <location>
        <begin position="102"/>
        <end position="129"/>
    </location>
</feature>
<evidence type="ECO:0000313" key="10">
    <source>
        <dbReference type="Proteomes" id="UP000292423"/>
    </source>
</evidence>
<dbReference type="InterPro" id="IPR006143">
    <property type="entry name" value="RND_pump_MFP"/>
</dbReference>
<protein>
    <submittedName>
        <fullName evidence="9">Membrane fusion protein (Multidrug efflux system)</fullName>
    </submittedName>
</protein>
<dbReference type="NCBIfam" id="TIGR01730">
    <property type="entry name" value="RND_mfp"/>
    <property type="match status" value="1"/>
</dbReference>
<gene>
    <name evidence="9" type="ORF">EV700_1131</name>
</gene>
<dbReference type="RefSeq" id="WP_130411631.1">
    <property type="nucleotide sequence ID" value="NZ_SHKX01000011.1"/>
</dbReference>
<dbReference type="Gene3D" id="2.40.50.100">
    <property type="match status" value="1"/>
</dbReference>
<dbReference type="Proteomes" id="UP000292423">
    <property type="component" value="Unassembled WGS sequence"/>
</dbReference>
<evidence type="ECO:0000259" key="6">
    <source>
        <dbReference type="Pfam" id="PF25917"/>
    </source>
</evidence>
<dbReference type="PROSITE" id="PS51257">
    <property type="entry name" value="PROKAR_LIPOPROTEIN"/>
    <property type="match status" value="1"/>
</dbReference>
<evidence type="ECO:0000256" key="2">
    <source>
        <dbReference type="ARBA" id="ARBA00009477"/>
    </source>
</evidence>
<keyword evidence="4" id="KW-0732">Signal</keyword>
<dbReference type="Gene3D" id="1.10.287.470">
    <property type="entry name" value="Helix hairpin bin"/>
    <property type="match status" value="1"/>
</dbReference>
<dbReference type="InterPro" id="IPR058624">
    <property type="entry name" value="MdtA-like_HH"/>
</dbReference>
<dbReference type="Gene3D" id="2.40.420.20">
    <property type="match status" value="1"/>
</dbReference>
<dbReference type="InterPro" id="IPR058626">
    <property type="entry name" value="MdtA-like_b-barrel"/>
</dbReference>
<feature type="domain" description="Multidrug resistance protein MdtA-like barrel-sandwich hybrid" evidence="6">
    <location>
        <begin position="68"/>
        <end position="208"/>
    </location>
</feature>
<evidence type="ECO:0000313" key="9">
    <source>
        <dbReference type="EMBL" id="RZU46750.1"/>
    </source>
</evidence>
<organism evidence="9 10">
    <name type="scientific">Fluviicoccus keumensis</name>
    <dbReference type="NCBI Taxonomy" id="1435465"/>
    <lineage>
        <taxon>Bacteria</taxon>
        <taxon>Pseudomonadati</taxon>
        <taxon>Pseudomonadota</taxon>
        <taxon>Gammaproteobacteria</taxon>
        <taxon>Moraxellales</taxon>
        <taxon>Moraxellaceae</taxon>
        <taxon>Fluviicoccus</taxon>
    </lineage>
</organism>
<feature type="signal peptide" evidence="4">
    <location>
        <begin position="1"/>
        <end position="16"/>
    </location>
</feature>
<feature type="domain" description="Multidrug resistance protein MdtA-like alpha-helical hairpin" evidence="5">
    <location>
        <begin position="109"/>
        <end position="178"/>
    </location>
</feature>